<dbReference type="RefSeq" id="WP_345116928.1">
    <property type="nucleotide sequence ID" value="NZ_BAABDH010000108.1"/>
</dbReference>
<keyword evidence="3" id="KW-1185">Reference proteome</keyword>
<protein>
    <submittedName>
        <fullName evidence="2">Uncharacterized protein</fullName>
    </submittedName>
</protein>
<dbReference type="Proteomes" id="UP001499909">
    <property type="component" value="Unassembled WGS sequence"/>
</dbReference>
<evidence type="ECO:0000313" key="3">
    <source>
        <dbReference type="Proteomes" id="UP001499909"/>
    </source>
</evidence>
<comment type="caution">
    <text evidence="2">The sequence shown here is derived from an EMBL/GenBank/DDBJ whole genome shotgun (WGS) entry which is preliminary data.</text>
</comment>
<sequence>MEKVQTLLIILFAVGALVWRMVQKARETAAREIRERPTSQGPPLPATSFQELLRQMQAQNEAGRQIEPPAAETRPVFQEPAPARETSQQRTRRQEEQPRPIVRPAVPRPEVAPPTAPLQVQQATRPNATTRQVTDMLRNPADVRAAFVLSEILKPKF</sequence>
<name>A0ABP7NMQ8_9BACT</name>
<feature type="compositionally biased region" description="Pro residues" evidence="1">
    <location>
        <begin position="106"/>
        <end position="116"/>
    </location>
</feature>
<feature type="compositionally biased region" description="Polar residues" evidence="1">
    <location>
        <begin position="118"/>
        <end position="133"/>
    </location>
</feature>
<evidence type="ECO:0000256" key="1">
    <source>
        <dbReference type="SAM" id="MobiDB-lite"/>
    </source>
</evidence>
<reference evidence="3" key="1">
    <citation type="journal article" date="2019" name="Int. J. Syst. Evol. Microbiol.">
        <title>The Global Catalogue of Microorganisms (GCM) 10K type strain sequencing project: providing services to taxonomists for standard genome sequencing and annotation.</title>
        <authorList>
            <consortium name="The Broad Institute Genomics Platform"/>
            <consortium name="The Broad Institute Genome Sequencing Center for Infectious Disease"/>
            <person name="Wu L."/>
            <person name="Ma J."/>
        </authorList>
    </citation>
    <scope>NUCLEOTIDE SEQUENCE [LARGE SCALE GENOMIC DNA]</scope>
    <source>
        <strain evidence="3">JCM 17214</strain>
    </source>
</reference>
<organism evidence="2 3">
    <name type="scientific">Hymenobacter algoricola</name>
    <dbReference type="NCBI Taxonomy" id="486267"/>
    <lineage>
        <taxon>Bacteria</taxon>
        <taxon>Pseudomonadati</taxon>
        <taxon>Bacteroidota</taxon>
        <taxon>Cytophagia</taxon>
        <taxon>Cytophagales</taxon>
        <taxon>Hymenobacteraceae</taxon>
        <taxon>Hymenobacter</taxon>
    </lineage>
</organism>
<dbReference type="EMBL" id="BAABDH010000108">
    <property type="protein sequence ID" value="GAA3950522.1"/>
    <property type="molecule type" value="Genomic_DNA"/>
</dbReference>
<gene>
    <name evidence="2" type="ORF">GCM10022406_35440</name>
</gene>
<accession>A0ABP7NMQ8</accession>
<feature type="region of interest" description="Disordered" evidence="1">
    <location>
        <begin position="30"/>
        <end position="133"/>
    </location>
</feature>
<proteinExistence type="predicted"/>
<evidence type="ECO:0000313" key="2">
    <source>
        <dbReference type="EMBL" id="GAA3950522.1"/>
    </source>
</evidence>